<dbReference type="RefSeq" id="XP_022582932.1">
    <property type="nucleotide sequence ID" value="XM_022729108.1"/>
</dbReference>
<evidence type="ECO:0000256" key="1">
    <source>
        <dbReference type="RuleBase" id="RU363098"/>
    </source>
</evidence>
<evidence type="ECO:0000259" key="3">
    <source>
        <dbReference type="Pfam" id="PF05183"/>
    </source>
</evidence>
<dbReference type="GO" id="GO:0030422">
    <property type="term" value="P:siRNA processing"/>
    <property type="evidence" value="ECO:0007669"/>
    <property type="project" value="TreeGrafter"/>
</dbReference>
<evidence type="ECO:0000313" key="5">
    <source>
        <dbReference type="Proteomes" id="UP000184188"/>
    </source>
</evidence>
<feature type="domain" description="RDRP core" evidence="3">
    <location>
        <begin position="479"/>
        <end position="1127"/>
    </location>
</feature>
<keyword evidence="1" id="KW-0694">RNA-binding</keyword>
<dbReference type="EMBL" id="KV878339">
    <property type="protein sequence ID" value="OJJ48422.1"/>
    <property type="molecule type" value="Genomic_DNA"/>
</dbReference>
<dbReference type="InterPro" id="IPR007855">
    <property type="entry name" value="RDRP"/>
</dbReference>
<dbReference type="GO" id="GO:0003723">
    <property type="term" value="F:RNA binding"/>
    <property type="evidence" value="ECO:0007669"/>
    <property type="project" value="UniProtKB-KW"/>
</dbReference>
<keyword evidence="1" id="KW-0548">Nucleotidyltransferase</keyword>
<comment type="catalytic activity">
    <reaction evidence="1">
        <text>RNA(n) + a ribonucleoside 5'-triphosphate = RNA(n+1) + diphosphate</text>
        <dbReference type="Rhea" id="RHEA:21248"/>
        <dbReference type="Rhea" id="RHEA-COMP:14527"/>
        <dbReference type="Rhea" id="RHEA-COMP:17342"/>
        <dbReference type="ChEBI" id="CHEBI:33019"/>
        <dbReference type="ChEBI" id="CHEBI:61557"/>
        <dbReference type="ChEBI" id="CHEBI:140395"/>
        <dbReference type="EC" id="2.7.7.48"/>
    </reaction>
</comment>
<reference evidence="5" key="1">
    <citation type="journal article" date="2017" name="Genome Biol.">
        <title>Comparative genomics reveals high biological diversity and specific adaptations in the industrially and medically important fungal genus Aspergillus.</title>
        <authorList>
            <person name="de Vries R.P."/>
            <person name="Riley R."/>
            <person name="Wiebenga A."/>
            <person name="Aguilar-Osorio G."/>
            <person name="Amillis S."/>
            <person name="Uchima C.A."/>
            <person name="Anderluh G."/>
            <person name="Asadollahi M."/>
            <person name="Askin M."/>
            <person name="Barry K."/>
            <person name="Battaglia E."/>
            <person name="Bayram O."/>
            <person name="Benocci T."/>
            <person name="Braus-Stromeyer S.A."/>
            <person name="Caldana C."/>
            <person name="Canovas D."/>
            <person name="Cerqueira G.C."/>
            <person name="Chen F."/>
            <person name="Chen W."/>
            <person name="Choi C."/>
            <person name="Clum A."/>
            <person name="Dos Santos R.A."/>
            <person name="Damasio A.R."/>
            <person name="Diallinas G."/>
            <person name="Emri T."/>
            <person name="Fekete E."/>
            <person name="Flipphi M."/>
            <person name="Freyberg S."/>
            <person name="Gallo A."/>
            <person name="Gournas C."/>
            <person name="Habgood R."/>
            <person name="Hainaut M."/>
            <person name="Harispe M.L."/>
            <person name="Henrissat B."/>
            <person name="Hilden K.S."/>
            <person name="Hope R."/>
            <person name="Hossain A."/>
            <person name="Karabika E."/>
            <person name="Karaffa L."/>
            <person name="Karanyi Z."/>
            <person name="Krasevec N."/>
            <person name="Kuo A."/>
            <person name="Kusch H."/>
            <person name="LaButti K."/>
            <person name="Lagendijk E.L."/>
            <person name="Lapidus A."/>
            <person name="Levasseur A."/>
            <person name="Lindquist E."/>
            <person name="Lipzen A."/>
            <person name="Logrieco A.F."/>
            <person name="MacCabe A."/>
            <person name="Maekelae M.R."/>
            <person name="Malavazi I."/>
            <person name="Melin P."/>
            <person name="Meyer V."/>
            <person name="Mielnichuk N."/>
            <person name="Miskei M."/>
            <person name="Molnar A.P."/>
            <person name="Mule G."/>
            <person name="Ngan C.Y."/>
            <person name="Orejas M."/>
            <person name="Orosz E."/>
            <person name="Ouedraogo J.P."/>
            <person name="Overkamp K.M."/>
            <person name="Park H.-S."/>
            <person name="Perrone G."/>
            <person name="Piumi F."/>
            <person name="Punt P.J."/>
            <person name="Ram A.F."/>
            <person name="Ramon A."/>
            <person name="Rauscher S."/>
            <person name="Record E."/>
            <person name="Riano-Pachon D.M."/>
            <person name="Robert V."/>
            <person name="Roehrig J."/>
            <person name="Ruller R."/>
            <person name="Salamov A."/>
            <person name="Salih N.S."/>
            <person name="Samson R.A."/>
            <person name="Sandor E."/>
            <person name="Sanguinetti M."/>
            <person name="Schuetze T."/>
            <person name="Sepcic K."/>
            <person name="Shelest E."/>
            <person name="Sherlock G."/>
            <person name="Sophianopoulou V."/>
            <person name="Squina F.M."/>
            <person name="Sun H."/>
            <person name="Susca A."/>
            <person name="Todd R.B."/>
            <person name="Tsang A."/>
            <person name="Unkles S.E."/>
            <person name="van de Wiele N."/>
            <person name="van Rossen-Uffink D."/>
            <person name="Oliveira J.V."/>
            <person name="Vesth T.C."/>
            <person name="Visser J."/>
            <person name="Yu J.-H."/>
            <person name="Zhou M."/>
            <person name="Andersen M.R."/>
            <person name="Archer D.B."/>
            <person name="Baker S.E."/>
            <person name="Benoit I."/>
            <person name="Brakhage A.A."/>
            <person name="Braus G.H."/>
            <person name="Fischer R."/>
            <person name="Frisvad J.C."/>
            <person name="Goldman G.H."/>
            <person name="Houbraken J."/>
            <person name="Oakley B."/>
            <person name="Pocsi I."/>
            <person name="Scazzocchio C."/>
            <person name="Seiboth B."/>
            <person name="vanKuyk P.A."/>
            <person name="Wortman J."/>
            <person name="Dyer P.S."/>
            <person name="Grigoriev I.V."/>
        </authorList>
    </citation>
    <scope>NUCLEOTIDE SEQUENCE [LARGE SCALE GENOMIC DNA]</scope>
    <source>
        <strain evidence="5">CBS 506.65</strain>
    </source>
</reference>
<evidence type="ECO:0000313" key="4">
    <source>
        <dbReference type="EMBL" id="OJJ48422.1"/>
    </source>
</evidence>
<keyword evidence="1" id="KW-0808">Transferase</keyword>
<dbReference type="PANTHER" id="PTHR23079:SF14">
    <property type="entry name" value="RNA-DEPENDENT RNA POLYMERASE"/>
    <property type="match status" value="1"/>
</dbReference>
<dbReference type="GO" id="GO:0003968">
    <property type="term" value="F:RNA-directed RNA polymerase activity"/>
    <property type="evidence" value="ECO:0007669"/>
    <property type="project" value="UniProtKB-KW"/>
</dbReference>
<evidence type="ECO:0000256" key="2">
    <source>
        <dbReference type="SAM" id="MobiDB-lite"/>
    </source>
</evidence>
<dbReference type="EC" id="2.7.7.48" evidence="1"/>
<protein>
    <recommendedName>
        <fullName evidence="1">RNA-dependent RNA polymerase</fullName>
        <ecNumber evidence="1">2.7.7.48</ecNumber>
    </recommendedName>
</protein>
<feature type="compositionally biased region" description="Acidic residues" evidence="2">
    <location>
        <begin position="167"/>
        <end position="179"/>
    </location>
</feature>
<dbReference type="OrthoDB" id="10055769at2759"/>
<organism evidence="4 5">
    <name type="scientific">Penicilliopsis zonata CBS 506.65</name>
    <dbReference type="NCBI Taxonomy" id="1073090"/>
    <lineage>
        <taxon>Eukaryota</taxon>
        <taxon>Fungi</taxon>
        <taxon>Dikarya</taxon>
        <taxon>Ascomycota</taxon>
        <taxon>Pezizomycotina</taxon>
        <taxon>Eurotiomycetes</taxon>
        <taxon>Eurotiomycetidae</taxon>
        <taxon>Eurotiales</taxon>
        <taxon>Aspergillaceae</taxon>
        <taxon>Penicilliopsis</taxon>
    </lineage>
</organism>
<gene>
    <name evidence="4" type="ORF">ASPZODRAFT_62883</name>
</gene>
<accession>A0A1L9SMC6</accession>
<dbReference type="GO" id="GO:0031380">
    <property type="term" value="C:nuclear RNA-directed RNA polymerase complex"/>
    <property type="evidence" value="ECO:0007669"/>
    <property type="project" value="TreeGrafter"/>
</dbReference>
<dbReference type="Pfam" id="PF05183">
    <property type="entry name" value="RdRP"/>
    <property type="match status" value="1"/>
</dbReference>
<feature type="region of interest" description="Disordered" evidence="2">
    <location>
        <begin position="243"/>
        <end position="270"/>
    </location>
</feature>
<keyword evidence="1" id="KW-0696">RNA-directed RNA polymerase</keyword>
<feature type="compositionally biased region" description="Polar residues" evidence="2">
    <location>
        <begin position="243"/>
        <end position="258"/>
    </location>
</feature>
<dbReference type="GeneID" id="34615572"/>
<feature type="compositionally biased region" description="Basic and acidic residues" evidence="2">
    <location>
        <begin position="101"/>
        <end position="111"/>
    </location>
</feature>
<feature type="region of interest" description="Disordered" evidence="2">
    <location>
        <begin position="84"/>
        <end position="111"/>
    </location>
</feature>
<proteinExistence type="inferred from homology"/>
<keyword evidence="5" id="KW-1185">Reference proteome</keyword>
<dbReference type="Proteomes" id="UP000184188">
    <property type="component" value="Unassembled WGS sequence"/>
</dbReference>
<sequence>MALPRTPQKTGRELQHLVDSLNDRFFLDLPNPLFSSPSMTEGKEKPPGLICYLGIKRLFYNRNVDHLHRVLDNFEEWAISRRNERQRGRGMRQQQQQQKSNGDRLMRPSRDDQDAHIRYLKKLIDDEIWLLNNGAFSPLAEDVESQGRRLAEQLLPRPPSKRRLSSDNEDEDEDEDGESSDFHTAPSSPVKHSCSPIRTLDFTRTAPAAIADEFLDSDLEEGNWNLNNGRTGQATQNDTLAVSTAPRQNPTRQTSTVSVGAGPTFWSEAGPSGRTSLLKKSFSTVATSFMSDTDTIPMNTSFANTTITEPDAGGDDDETDSQSVYEYLLASHAMELFDGVNGVNGMNPKGARMVAEANSIIDQKILDRLLTYGPFSVEQSFPRSIPLRHRYELERIGRAWKVPLKEMLVGDTISFQSHEDFWKWIERHSRRGNAGLPEKSSRKAWDAAVEQFKTDKHSEVVVLTGDLDWCSPSEPGILKLRLNPLRTERTCRFRRRFGADRFMSLTIPAPSRPPNHLRIESHPTLLRESIASWLTQNVHSCLGRKWRPFYVEEVKLKRKSNKGFAEPRFRVDFFAVDGVDFDQYSLRPMPAISPARQDCDRHTPMSLEALVNWHMPPEANRNQSNCKLFQRFSLGLSKTYATVVLKPAQILHLKDLPGRPVMNDGCALMSRSVANAICDHLGMTGNTPSCFQGRIAGAKGLWMVDRHESPLAGEDNDPFWIQITDSQLKIKPHPRDWTGPLDDEQLTFEVLNWSKPLHPVDLNVQLLAILEHGGPMKEYIAELTRRGIRELYQDFAAVLQADSSVLCRGLVQKLRPPGPDGAMMMAMRIKRLEQWMMDDAEYIIRLSEAGFSPRCFLPLRKRLRRFLQEALDRHVDELHIEVPLSTYAYCIADPYGVLQEDEVHFEFSSQWQDPHGQFEDNLLDGVDVLVGRLPAHLPSDIQRRRAVWKPELRHFKDVIVFPTKGNTPLAHLLSGGDYDGDTPWICWDQNIVSQFANCKPPPEEEEYGSQHFGLTNHSIPMDQIPSMDEFLRGTFAFNLTLSNLGRCTVEHEKLKYDESIDHSKAKELACLLSHLVDGRKGGVHLSEQAWKEYRRTISPRMREAPAYKNPERRPKMSNIIDYLKFRVARTERDAVLKQLNDAFPEKDIVHHKDEDLLRPYQEAIAMADEDRRHGGRLHDLLKEIAREIQKQQRAWTATFQGESKEYSSKAEQAVERVRAINPPPGDHPLCHTWQQSPAEWLKHLASATYARHWRSSFPFHAFGETLCQIKASQAPSRSVRNEILACYKVSQRMVQHLTATDQLEETPGGSDADDQVYEGEDAIEAMLVAGYEVGEEFDFDDGKSVE</sequence>
<name>A0A1L9SMC6_9EURO</name>
<dbReference type="STRING" id="1073090.A0A1L9SMC6"/>
<dbReference type="InterPro" id="IPR057596">
    <property type="entry name" value="RDRP_core"/>
</dbReference>
<comment type="similarity">
    <text evidence="1">Belongs to the RdRP family.</text>
</comment>
<dbReference type="PANTHER" id="PTHR23079">
    <property type="entry name" value="RNA-DEPENDENT RNA POLYMERASE"/>
    <property type="match status" value="1"/>
</dbReference>
<dbReference type="Gene3D" id="1.10.8.790">
    <property type="entry name" value="RNA-dependent RNA polymerase, slab domain, helical subdomain-like"/>
    <property type="match status" value="1"/>
</dbReference>
<feature type="region of interest" description="Disordered" evidence="2">
    <location>
        <begin position="151"/>
        <end position="195"/>
    </location>
</feature>
<dbReference type="VEuPathDB" id="FungiDB:ASPZODRAFT_62883"/>